<evidence type="ECO:0000313" key="6">
    <source>
        <dbReference type="EMBL" id="SHI03330.1"/>
    </source>
</evidence>
<dbReference type="InterPro" id="IPR017900">
    <property type="entry name" value="4Fe4S_Fe_S_CS"/>
</dbReference>
<protein>
    <submittedName>
        <fullName evidence="6">Fe-S-cluster-containing dehydrogenase component</fullName>
    </submittedName>
</protein>
<organism evidence="6 7">
    <name type="scientific">Ferrimonas marina</name>
    <dbReference type="NCBI Taxonomy" id="299255"/>
    <lineage>
        <taxon>Bacteria</taxon>
        <taxon>Pseudomonadati</taxon>
        <taxon>Pseudomonadota</taxon>
        <taxon>Gammaproteobacteria</taxon>
        <taxon>Alteromonadales</taxon>
        <taxon>Ferrimonadaceae</taxon>
        <taxon>Ferrimonas</taxon>
    </lineage>
</organism>
<evidence type="ECO:0000313" key="7">
    <source>
        <dbReference type="Proteomes" id="UP000184268"/>
    </source>
</evidence>
<dbReference type="PANTHER" id="PTHR43177">
    <property type="entry name" value="PROTEIN NRFC"/>
    <property type="match status" value="1"/>
</dbReference>
<dbReference type="STRING" id="299255.SAMN02745129_3701"/>
<dbReference type="OrthoDB" id="9779457at2"/>
<keyword evidence="7" id="KW-1185">Reference proteome</keyword>
<dbReference type="RefSeq" id="WP_067659471.1">
    <property type="nucleotide sequence ID" value="NZ_FQXG01000006.1"/>
</dbReference>
<feature type="domain" description="4Fe-4S ferredoxin-type" evidence="5">
    <location>
        <begin position="84"/>
        <end position="113"/>
    </location>
</feature>
<sequence>MSKEQLAFVFRQENCVGCEACTVACQANRGLAEDRMYRQVEAVEHLNAEGRQVQAFLSQSCHHCETPSCLQACGYGVYSRREDGIVRQHLQNCVGCGRCESACPYGAIKMEVKDGRRLATKCDMCASRIAEGEKPHCVRGCPVQVLDVMPLEEAVRLPGAQLHGHGYYDKGTQPNTVIIKRRA</sequence>
<dbReference type="GO" id="GO:0046872">
    <property type="term" value="F:metal ion binding"/>
    <property type="evidence" value="ECO:0007669"/>
    <property type="project" value="UniProtKB-KW"/>
</dbReference>
<dbReference type="PROSITE" id="PS51379">
    <property type="entry name" value="4FE4S_FER_2"/>
    <property type="match status" value="2"/>
</dbReference>
<keyword evidence="3" id="KW-0408">Iron</keyword>
<dbReference type="InterPro" id="IPR050954">
    <property type="entry name" value="ET_IronSulfur_Cluster-Binding"/>
</dbReference>
<dbReference type="SUPFAM" id="SSF54862">
    <property type="entry name" value="4Fe-4S ferredoxins"/>
    <property type="match status" value="1"/>
</dbReference>
<dbReference type="Pfam" id="PF12800">
    <property type="entry name" value="Fer4_4"/>
    <property type="match status" value="1"/>
</dbReference>
<gene>
    <name evidence="6" type="ORF">SAMN02745129_3701</name>
</gene>
<dbReference type="PROSITE" id="PS00198">
    <property type="entry name" value="4FE4S_FER_1"/>
    <property type="match status" value="1"/>
</dbReference>
<proteinExistence type="predicted"/>
<evidence type="ECO:0000256" key="4">
    <source>
        <dbReference type="ARBA" id="ARBA00023014"/>
    </source>
</evidence>
<dbReference type="Gene3D" id="3.30.70.20">
    <property type="match status" value="2"/>
</dbReference>
<evidence type="ECO:0000256" key="2">
    <source>
        <dbReference type="ARBA" id="ARBA00022723"/>
    </source>
</evidence>
<dbReference type="Proteomes" id="UP000184268">
    <property type="component" value="Unassembled WGS sequence"/>
</dbReference>
<dbReference type="InterPro" id="IPR017896">
    <property type="entry name" value="4Fe4S_Fe-S-bd"/>
</dbReference>
<keyword evidence="1" id="KW-0004">4Fe-4S</keyword>
<evidence type="ECO:0000259" key="5">
    <source>
        <dbReference type="PROSITE" id="PS51379"/>
    </source>
</evidence>
<name>A0A1M5XU57_9GAMM</name>
<reference evidence="6 7" key="1">
    <citation type="submission" date="2016-11" db="EMBL/GenBank/DDBJ databases">
        <authorList>
            <person name="Jaros S."/>
            <person name="Januszkiewicz K."/>
            <person name="Wedrychowicz H."/>
        </authorList>
    </citation>
    <scope>NUCLEOTIDE SEQUENCE [LARGE SCALE GENOMIC DNA]</scope>
    <source>
        <strain evidence="6 7">DSM 16917</strain>
    </source>
</reference>
<accession>A0A1M5XU57</accession>
<dbReference type="Pfam" id="PF13247">
    <property type="entry name" value="Fer4_11"/>
    <property type="match status" value="1"/>
</dbReference>
<keyword evidence="4" id="KW-0411">Iron-sulfur</keyword>
<dbReference type="AlphaFoldDB" id="A0A1M5XU57"/>
<dbReference type="PANTHER" id="PTHR43177:SF3">
    <property type="entry name" value="PROTEIN NRFC HOMOLOG"/>
    <property type="match status" value="1"/>
</dbReference>
<feature type="domain" description="4Fe-4S ferredoxin-type" evidence="5">
    <location>
        <begin position="6"/>
        <end position="35"/>
    </location>
</feature>
<evidence type="ECO:0000256" key="1">
    <source>
        <dbReference type="ARBA" id="ARBA00022485"/>
    </source>
</evidence>
<dbReference type="EMBL" id="FQXG01000006">
    <property type="protein sequence ID" value="SHI03330.1"/>
    <property type="molecule type" value="Genomic_DNA"/>
</dbReference>
<keyword evidence="2" id="KW-0479">Metal-binding</keyword>
<evidence type="ECO:0000256" key="3">
    <source>
        <dbReference type="ARBA" id="ARBA00023004"/>
    </source>
</evidence>
<dbReference type="GO" id="GO:0051539">
    <property type="term" value="F:4 iron, 4 sulfur cluster binding"/>
    <property type="evidence" value="ECO:0007669"/>
    <property type="project" value="UniProtKB-KW"/>
</dbReference>